<comment type="caution">
    <text evidence="1">The sequence shown here is derived from an EMBL/GenBank/DDBJ whole genome shotgun (WGS) entry which is preliminary data.</text>
</comment>
<evidence type="ECO:0000313" key="2">
    <source>
        <dbReference type="Proteomes" id="UP000297527"/>
    </source>
</evidence>
<gene>
    <name evidence="1" type="ORF">BCON_0115g00220</name>
</gene>
<dbReference type="Proteomes" id="UP000297527">
    <property type="component" value="Unassembled WGS sequence"/>
</dbReference>
<keyword evidence="2" id="KW-1185">Reference proteome</keyword>
<dbReference type="AlphaFoldDB" id="A0A4Z1HXI8"/>
<sequence>MAIEKGSNHPYTIRTPDREKEYAFAKRLEKLVVNGEKERKGSMEHDVLRMMEQYGANRLRADKGLEDGLLEIQHEQDR</sequence>
<organism evidence="1 2">
    <name type="scientific">Botryotinia convoluta</name>
    <dbReference type="NCBI Taxonomy" id="54673"/>
    <lineage>
        <taxon>Eukaryota</taxon>
        <taxon>Fungi</taxon>
        <taxon>Dikarya</taxon>
        <taxon>Ascomycota</taxon>
        <taxon>Pezizomycotina</taxon>
        <taxon>Leotiomycetes</taxon>
        <taxon>Helotiales</taxon>
        <taxon>Sclerotiniaceae</taxon>
        <taxon>Botryotinia</taxon>
    </lineage>
</organism>
<reference evidence="1 2" key="1">
    <citation type="submission" date="2017-12" db="EMBL/GenBank/DDBJ databases">
        <title>Comparative genomics of Botrytis spp.</title>
        <authorList>
            <person name="Valero-Jimenez C.A."/>
            <person name="Tapia P."/>
            <person name="Veloso J."/>
            <person name="Silva-Moreno E."/>
            <person name="Staats M."/>
            <person name="Valdes J.H."/>
            <person name="Van Kan J.A.L."/>
        </authorList>
    </citation>
    <scope>NUCLEOTIDE SEQUENCE [LARGE SCALE GENOMIC DNA]</scope>
    <source>
        <strain evidence="1 2">MUCL11595</strain>
    </source>
</reference>
<evidence type="ECO:0000313" key="1">
    <source>
        <dbReference type="EMBL" id="TGO53939.1"/>
    </source>
</evidence>
<proteinExistence type="predicted"/>
<dbReference type="EMBL" id="PQXN01000115">
    <property type="protein sequence ID" value="TGO53939.1"/>
    <property type="molecule type" value="Genomic_DNA"/>
</dbReference>
<name>A0A4Z1HXI8_9HELO</name>
<accession>A0A4Z1HXI8</accession>
<protein>
    <submittedName>
        <fullName evidence="1">Uncharacterized protein</fullName>
    </submittedName>
</protein>